<evidence type="ECO:0000256" key="6">
    <source>
        <dbReference type="ARBA" id="ARBA00023204"/>
    </source>
</evidence>
<evidence type="ECO:0000313" key="9">
    <source>
        <dbReference type="EMBL" id="PIT97212.1"/>
    </source>
</evidence>
<evidence type="ECO:0000256" key="5">
    <source>
        <dbReference type="ARBA" id="ARBA00023172"/>
    </source>
</evidence>
<dbReference type="InterPro" id="IPR034137">
    <property type="entry name" value="TOPRIM_RecR"/>
</dbReference>
<comment type="caution">
    <text evidence="9">The sequence shown here is derived from an EMBL/GenBank/DDBJ whole genome shotgun (WGS) entry which is preliminary data.</text>
</comment>
<dbReference type="Gene3D" id="3.30.60.80">
    <property type="match status" value="1"/>
</dbReference>
<name>A0A2M6WWQ1_9BACT</name>
<dbReference type="Gene3D" id="3.40.1360.10">
    <property type="match status" value="1"/>
</dbReference>
<proteinExistence type="inferred from homology"/>
<dbReference type="PROSITE" id="PS50880">
    <property type="entry name" value="TOPRIM"/>
    <property type="match status" value="1"/>
</dbReference>
<dbReference type="NCBIfam" id="TIGR00615">
    <property type="entry name" value="recR"/>
    <property type="match status" value="1"/>
</dbReference>
<dbReference type="Pfam" id="PF21176">
    <property type="entry name" value="RecR_HhH"/>
    <property type="match status" value="1"/>
</dbReference>
<evidence type="ECO:0000256" key="1">
    <source>
        <dbReference type="ARBA" id="ARBA00022723"/>
    </source>
</evidence>
<dbReference type="GO" id="GO:0008270">
    <property type="term" value="F:zinc ion binding"/>
    <property type="evidence" value="ECO:0007669"/>
    <property type="project" value="UniProtKB-KW"/>
</dbReference>
<sequence>MSKLPKTIQDLIDEFAKLPGIGPKSAARLVFYLLAKPNRTTEELSQTVSDLKKNLKTCKVCFNYSESDPCDICSDERRRRDKICVVEEPLDVIALEKAGFDGLYHVIGGIISPINGIGPEHLRIGQLIDRIKEADSAQIEIILAMNPSIEGEATAAYICQRLENCDVKITQLARGLPVGGDLEYADEITLSKSLEGRKGF</sequence>
<dbReference type="Pfam" id="PF21175">
    <property type="entry name" value="RecR_C"/>
    <property type="match status" value="1"/>
</dbReference>
<comment type="function">
    <text evidence="7">May play a role in DNA repair. It seems to be involved in an RecBC-independent recombinational process of DNA repair. It may act with RecF and RecO.</text>
</comment>
<protein>
    <recommendedName>
        <fullName evidence="7">Recombination protein RecR</fullName>
    </recommendedName>
</protein>
<dbReference type="InterPro" id="IPR023627">
    <property type="entry name" value="Rcmb_RecR"/>
</dbReference>
<dbReference type="SMART" id="SM00493">
    <property type="entry name" value="TOPRIM"/>
    <property type="match status" value="1"/>
</dbReference>
<dbReference type="EMBL" id="PEZV01000027">
    <property type="protein sequence ID" value="PIT97212.1"/>
    <property type="molecule type" value="Genomic_DNA"/>
</dbReference>
<dbReference type="AlphaFoldDB" id="A0A2M6WWQ1"/>
<feature type="zinc finger region" description="C4-type" evidence="7">
    <location>
        <begin position="58"/>
        <end position="73"/>
    </location>
</feature>
<evidence type="ECO:0000313" key="10">
    <source>
        <dbReference type="Proteomes" id="UP000228596"/>
    </source>
</evidence>
<evidence type="ECO:0000256" key="7">
    <source>
        <dbReference type="HAMAP-Rule" id="MF_00017"/>
    </source>
</evidence>
<dbReference type="HAMAP" id="MF_00017">
    <property type="entry name" value="RecR"/>
    <property type="match status" value="1"/>
</dbReference>
<reference evidence="10" key="1">
    <citation type="submission" date="2017-09" db="EMBL/GenBank/DDBJ databases">
        <title>Depth-based differentiation of microbial function through sediment-hosted aquifers and enrichment of novel symbionts in the deep terrestrial subsurface.</title>
        <authorList>
            <person name="Probst A.J."/>
            <person name="Ladd B."/>
            <person name="Jarett J.K."/>
            <person name="Geller-Mcgrath D.E."/>
            <person name="Sieber C.M.K."/>
            <person name="Emerson J.B."/>
            <person name="Anantharaman K."/>
            <person name="Thomas B.C."/>
            <person name="Malmstrom R."/>
            <person name="Stieglmeier M."/>
            <person name="Klingl A."/>
            <person name="Woyke T."/>
            <person name="Ryan C.M."/>
            <person name="Banfield J.F."/>
        </authorList>
    </citation>
    <scope>NUCLEOTIDE SEQUENCE [LARGE SCALE GENOMIC DNA]</scope>
</reference>
<dbReference type="Pfam" id="PF13662">
    <property type="entry name" value="Toprim_4"/>
    <property type="match status" value="1"/>
</dbReference>
<dbReference type="InterPro" id="IPR000093">
    <property type="entry name" value="DNA_Rcmb_RecR"/>
</dbReference>
<evidence type="ECO:0000256" key="4">
    <source>
        <dbReference type="ARBA" id="ARBA00022833"/>
    </source>
</evidence>
<evidence type="ECO:0000259" key="8">
    <source>
        <dbReference type="PROSITE" id="PS50880"/>
    </source>
</evidence>
<dbReference type="Pfam" id="PF02132">
    <property type="entry name" value="RecR_ZnF"/>
    <property type="match status" value="1"/>
</dbReference>
<keyword evidence="4 7" id="KW-0862">Zinc</keyword>
<keyword evidence="1 7" id="KW-0479">Metal-binding</keyword>
<accession>A0A2M6WWQ1</accession>
<dbReference type="GO" id="GO:0003677">
    <property type="term" value="F:DNA binding"/>
    <property type="evidence" value="ECO:0007669"/>
    <property type="project" value="UniProtKB-UniRule"/>
</dbReference>
<dbReference type="PANTHER" id="PTHR30446">
    <property type="entry name" value="RECOMBINATION PROTEIN RECR"/>
    <property type="match status" value="1"/>
</dbReference>
<comment type="similarity">
    <text evidence="7">Belongs to the RecR family.</text>
</comment>
<dbReference type="GO" id="GO:0006310">
    <property type="term" value="P:DNA recombination"/>
    <property type="evidence" value="ECO:0007669"/>
    <property type="project" value="UniProtKB-UniRule"/>
</dbReference>
<keyword evidence="6 7" id="KW-0234">DNA repair</keyword>
<keyword evidence="2 7" id="KW-0227">DNA damage</keyword>
<evidence type="ECO:0000256" key="2">
    <source>
        <dbReference type="ARBA" id="ARBA00022763"/>
    </source>
</evidence>
<dbReference type="InterPro" id="IPR006171">
    <property type="entry name" value="TOPRIM_dom"/>
</dbReference>
<dbReference type="Proteomes" id="UP000228596">
    <property type="component" value="Unassembled WGS sequence"/>
</dbReference>
<dbReference type="SUPFAM" id="SSF111304">
    <property type="entry name" value="Recombination protein RecR"/>
    <property type="match status" value="1"/>
</dbReference>
<feature type="domain" description="Toprim" evidence="8">
    <location>
        <begin position="81"/>
        <end position="177"/>
    </location>
</feature>
<dbReference type="Gene3D" id="1.10.8.420">
    <property type="entry name" value="RecR Domain 1"/>
    <property type="match status" value="1"/>
</dbReference>
<dbReference type="PANTHER" id="PTHR30446:SF0">
    <property type="entry name" value="RECOMBINATION PROTEIN RECR"/>
    <property type="match status" value="1"/>
</dbReference>
<dbReference type="Gene3D" id="6.10.250.240">
    <property type="match status" value="1"/>
</dbReference>
<dbReference type="CDD" id="cd01025">
    <property type="entry name" value="TOPRIM_recR"/>
    <property type="match status" value="1"/>
</dbReference>
<keyword evidence="3 7" id="KW-0863">Zinc-finger</keyword>
<dbReference type="InterPro" id="IPR015967">
    <property type="entry name" value="Rcmb_RecR_Znf"/>
</dbReference>
<gene>
    <name evidence="7" type="primary">recR</name>
    <name evidence="9" type="ORF">COT77_02475</name>
</gene>
<keyword evidence="5 7" id="KW-0233">DNA recombination</keyword>
<organism evidence="9 10">
    <name type="scientific">Candidatus Berkelbacteria bacterium CG10_big_fil_rev_8_21_14_0_10_41_12</name>
    <dbReference type="NCBI Taxonomy" id="1974513"/>
    <lineage>
        <taxon>Bacteria</taxon>
        <taxon>Candidatus Berkelbacteria</taxon>
    </lineage>
</organism>
<evidence type="ECO:0000256" key="3">
    <source>
        <dbReference type="ARBA" id="ARBA00022771"/>
    </source>
</evidence>
<dbReference type="GO" id="GO:0006281">
    <property type="term" value="P:DNA repair"/>
    <property type="evidence" value="ECO:0007669"/>
    <property type="project" value="UniProtKB-UniRule"/>
</dbReference>